<dbReference type="PROSITE" id="PS00624">
    <property type="entry name" value="GMC_OXRED_2"/>
    <property type="match status" value="1"/>
</dbReference>
<protein>
    <submittedName>
        <fullName evidence="6 7">Glucose dehydrogenase [FAD, quinone]-like</fullName>
    </submittedName>
</protein>
<keyword evidence="5" id="KW-1185">Reference proteome</keyword>
<dbReference type="Pfam" id="PF00732">
    <property type="entry name" value="GMC_oxred_N"/>
    <property type="match status" value="1"/>
</dbReference>
<name>A0A6P7G444_DIAVI</name>
<evidence type="ECO:0000313" key="4">
    <source>
        <dbReference type="EnsemblMetazoa" id="XP_028139334.1"/>
    </source>
</evidence>
<dbReference type="RefSeq" id="XP_028139334.1">
    <property type="nucleotide sequence ID" value="XM_028283533.1"/>
</dbReference>
<evidence type="ECO:0000256" key="1">
    <source>
        <dbReference type="ARBA" id="ARBA00010790"/>
    </source>
</evidence>
<evidence type="ECO:0000313" key="7">
    <source>
        <dbReference type="RefSeq" id="XP_028139335.1"/>
    </source>
</evidence>
<dbReference type="AlphaFoldDB" id="A0A6P7G444"/>
<dbReference type="SUPFAM" id="SSF51905">
    <property type="entry name" value="FAD/NAD(P)-binding domain"/>
    <property type="match status" value="1"/>
</dbReference>
<comment type="similarity">
    <text evidence="1">Belongs to the GMC oxidoreductase family.</text>
</comment>
<dbReference type="Gene3D" id="3.50.50.60">
    <property type="entry name" value="FAD/NAD(P)-binding domain"/>
    <property type="match status" value="1"/>
</dbReference>
<dbReference type="InterPro" id="IPR000172">
    <property type="entry name" value="GMC_OxRdtase_N"/>
</dbReference>
<feature type="domain" description="Glucose-methanol-choline oxidoreductase N-terminal" evidence="3">
    <location>
        <begin position="314"/>
        <end position="328"/>
    </location>
</feature>
<feature type="signal peptide" evidence="2">
    <location>
        <begin position="1"/>
        <end position="20"/>
    </location>
</feature>
<dbReference type="Proteomes" id="UP001652700">
    <property type="component" value="Unplaced"/>
</dbReference>
<dbReference type="KEGG" id="dvv:114333619"/>
<reference evidence="6 7" key="1">
    <citation type="submission" date="2025-04" db="UniProtKB">
        <authorList>
            <consortium name="RefSeq"/>
        </authorList>
    </citation>
    <scope>IDENTIFICATION</scope>
    <source>
        <tissue evidence="6 7">Whole insect</tissue>
    </source>
</reference>
<accession>A0A6P7G444</accession>
<reference evidence="4" key="2">
    <citation type="submission" date="2025-05" db="UniProtKB">
        <authorList>
            <consortium name="EnsemblMetazoa"/>
        </authorList>
    </citation>
    <scope>IDENTIFICATION</scope>
</reference>
<evidence type="ECO:0000313" key="6">
    <source>
        <dbReference type="RefSeq" id="XP_028139334.1"/>
    </source>
</evidence>
<dbReference type="Gene3D" id="3.30.560.10">
    <property type="entry name" value="Glucose Oxidase, domain 3"/>
    <property type="match status" value="1"/>
</dbReference>
<evidence type="ECO:0000313" key="8">
    <source>
        <dbReference type="RefSeq" id="XP_028139336.1"/>
    </source>
</evidence>
<dbReference type="SUPFAM" id="SSF54373">
    <property type="entry name" value="FAD-linked reductases, C-terminal domain"/>
    <property type="match status" value="1"/>
</dbReference>
<dbReference type="EnsemblMetazoa" id="XM_028283534.2">
    <property type="protein sequence ID" value="XP_028139335.1"/>
    <property type="gene ID" value="LOC114333619"/>
</dbReference>
<dbReference type="OrthoDB" id="269227at2759"/>
<dbReference type="PIRSF" id="PIRSF000137">
    <property type="entry name" value="Alcohol_oxidase"/>
    <property type="match status" value="1"/>
</dbReference>
<organism evidence="7">
    <name type="scientific">Diabrotica virgifera virgifera</name>
    <name type="common">western corn rootworm</name>
    <dbReference type="NCBI Taxonomy" id="50390"/>
    <lineage>
        <taxon>Eukaryota</taxon>
        <taxon>Metazoa</taxon>
        <taxon>Ecdysozoa</taxon>
        <taxon>Arthropoda</taxon>
        <taxon>Hexapoda</taxon>
        <taxon>Insecta</taxon>
        <taxon>Pterygota</taxon>
        <taxon>Neoptera</taxon>
        <taxon>Endopterygota</taxon>
        <taxon>Coleoptera</taxon>
        <taxon>Polyphaga</taxon>
        <taxon>Cucujiformia</taxon>
        <taxon>Chrysomeloidea</taxon>
        <taxon>Chrysomelidae</taxon>
        <taxon>Galerucinae</taxon>
        <taxon>Diabroticina</taxon>
        <taxon>Diabroticites</taxon>
        <taxon>Diabrotica</taxon>
    </lineage>
</organism>
<dbReference type="InterPro" id="IPR007867">
    <property type="entry name" value="GMC_OxRtase_C"/>
</dbReference>
<gene>
    <name evidence="6 7 8" type="primary">LOC114333619</name>
</gene>
<dbReference type="GO" id="GO:0050660">
    <property type="term" value="F:flavin adenine dinucleotide binding"/>
    <property type="evidence" value="ECO:0007669"/>
    <property type="project" value="InterPro"/>
</dbReference>
<dbReference type="InterPro" id="IPR012132">
    <property type="entry name" value="GMC_OxRdtase"/>
</dbReference>
<evidence type="ECO:0000259" key="3">
    <source>
        <dbReference type="PROSITE" id="PS00624"/>
    </source>
</evidence>
<dbReference type="GO" id="GO:0016614">
    <property type="term" value="F:oxidoreductase activity, acting on CH-OH group of donors"/>
    <property type="evidence" value="ECO:0007669"/>
    <property type="project" value="InterPro"/>
</dbReference>
<proteinExistence type="inferred from homology"/>
<dbReference type="EnsemblMetazoa" id="XM_028283535.2">
    <property type="protein sequence ID" value="XP_028139336.1"/>
    <property type="gene ID" value="LOC114333619"/>
</dbReference>
<sequence length="627" mass="69886">MILKSVFWIFIPSLLVFVYSEGVVKQKTRKGKFLLPFYVQHRPIENRGLYGDPYLTESSFDFVIIGSGPSGAVLANRLSEVPEWNVLLIEVGGEADSFTDIPYMAEFFQFTDYNWGYSAEQQNTSCNGCPNKRMRLPSGRALGGSSINDFLLYSRGNPADFDKWQESGNPGWSYESVLKYFKKSENANLSAADPEYHQAGGPLTVSDIPYRTQSANAFVQAAQEAGYPFLDYNGKNQIGVSYLQTITKNGKRVSAEKAFLRPVRYRSNLKIIKNSRAIKILISPDTKQAYGVKYIRARQYWQASVKKEVIVCAGSFNSPQLLMLSGIGPKRHLENLGISLVQELPVGKKLYDHVLFPGLNFVLNQSIVPNQEWETGKLDNYIAINDGRGPFTVPIGGLEAVTYLNTKKTLVWNPSQPNIELLLFGGGISGDKNLVYRKLFGISKEVYNTIWKPLEGRPVLQILPVLLYPKSSGYLKLKTNNPYHWPKIYSNYLTDPGHYDARTLLEGIREAQRIAKSPALQKYGAQLVGVPIPGCGHHVFDSDAYWLCSLCQLATSLGDYTSTCKMGPDNDPEAVVDSKLRVRGVHNLRVADASVIPGPTSGHITTAGYMIGEKAADLIKKTWKKRS</sequence>
<dbReference type="RefSeq" id="XP_028139335.1">
    <property type="nucleotide sequence ID" value="XM_028283534.1"/>
</dbReference>
<keyword evidence="2" id="KW-0732">Signal</keyword>
<dbReference type="PANTHER" id="PTHR11552:SF208">
    <property type="entry name" value="RE36204P-RELATED"/>
    <property type="match status" value="1"/>
</dbReference>
<evidence type="ECO:0000313" key="5">
    <source>
        <dbReference type="Proteomes" id="UP001652700"/>
    </source>
</evidence>
<dbReference type="InterPro" id="IPR036188">
    <property type="entry name" value="FAD/NAD-bd_sf"/>
</dbReference>
<dbReference type="RefSeq" id="XP_028139336.1">
    <property type="nucleotide sequence ID" value="XM_028283535.1"/>
</dbReference>
<feature type="chain" id="PRO_5044650987" evidence="2">
    <location>
        <begin position="21"/>
        <end position="627"/>
    </location>
</feature>
<dbReference type="Pfam" id="PF05199">
    <property type="entry name" value="GMC_oxred_C"/>
    <property type="match status" value="1"/>
</dbReference>
<dbReference type="PANTHER" id="PTHR11552">
    <property type="entry name" value="GLUCOSE-METHANOL-CHOLINE GMC OXIDOREDUCTASE"/>
    <property type="match status" value="1"/>
</dbReference>
<evidence type="ECO:0000256" key="2">
    <source>
        <dbReference type="SAM" id="SignalP"/>
    </source>
</evidence>
<dbReference type="EnsemblMetazoa" id="XM_028283533.2">
    <property type="protein sequence ID" value="XP_028139334.1"/>
    <property type="gene ID" value="LOC114333619"/>
</dbReference>
<dbReference type="GeneID" id="114333619"/>